<feature type="chain" id="PRO_5040214846" evidence="1">
    <location>
        <begin position="24"/>
        <end position="116"/>
    </location>
</feature>
<gene>
    <name evidence="2" type="ORF">POCULU_LOCUS1630</name>
</gene>
<evidence type="ECO:0000313" key="2">
    <source>
        <dbReference type="EMBL" id="CAG8482514.1"/>
    </source>
</evidence>
<sequence>MNRYICSLFILGLLIFITTGVYADCSPSPNCGCPSTLSCKCPSTDTGGLFCGFEMDCSGTFEPQLGISDIWQCSPGGNLNCRFGPCTIGCCAVNGGDSFCCKEPNCADCPSVSVLS</sequence>
<name>A0A9N8ZBL2_9GLOM</name>
<organism evidence="2 3">
    <name type="scientific">Paraglomus occultum</name>
    <dbReference type="NCBI Taxonomy" id="144539"/>
    <lineage>
        <taxon>Eukaryota</taxon>
        <taxon>Fungi</taxon>
        <taxon>Fungi incertae sedis</taxon>
        <taxon>Mucoromycota</taxon>
        <taxon>Glomeromycotina</taxon>
        <taxon>Glomeromycetes</taxon>
        <taxon>Paraglomerales</taxon>
        <taxon>Paraglomeraceae</taxon>
        <taxon>Paraglomus</taxon>
    </lineage>
</organism>
<reference evidence="2" key="1">
    <citation type="submission" date="2021-06" db="EMBL/GenBank/DDBJ databases">
        <authorList>
            <person name="Kallberg Y."/>
            <person name="Tangrot J."/>
            <person name="Rosling A."/>
        </authorList>
    </citation>
    <scope>NUCLEOTIDE SEQUENCE</scope>
    <source>
        <strain evidence="2">IA702</strain>
    </source>
</reference>
<proteinExistence type="predicted"/>
<evidence type="ECO:0000313" key="3">
    <source>
        <dbReference type="Proteomes" id="UP000789572"/>
    </source>
</evidence>
<comment type="caution">
    <text evidence="2">The sequence shown here is derived from an EMBL/GenBank/DDBJ whole genome shotgun (WGS) entry which is preliminary data.</text>
</comment>
<keyword evidence="3" id="KW-1185">Reference proteome</keyword>
<keyword evidence="1" id="KW-0732">Signal</keyword>
<accession>A0A9N8ZBL2</accession>
<evidence type="ECO:0000256" key="1">
    <source>
        <dbReference type="SAM" id="SignalP"/>
    </source>
</evidence>
<dbReference type="AlphaFoldDB" id="A0A9N8ZBL2"/>
<dbReference type="Proteomes" id="UP000789572">
    <property type="component" value="Unassembled WGS sequence"/>
</dbReference>
<dbReference type="EMBL" id="CAJVPJ010000128">
    <property type="protein sequence ID" value="CAG8482514.1"/>
    <property type="molecule type" value="Genomic_DNA"/>
</dbReference>
<feature type="signal peptide" evidence="1">
    <location>
        <begin position="1"/>
        <end position="23"/>
    </location>
</feature>
<protein>
    <submittedName>
        <fullName evidence="2">1999_t:CDS:1</fullName>
    </submittedName>
</protein>
<dbReference type="OrthoDB" id="2251794at2759"/>